<dbReference type="GO" id="GO:0003677">
    <property type="term" value="F:DNA binding"/>
    <property type="evidence" value="ECO:0007669"/>
    <property type="project" value="UniProtKB-KW"/>
</dbReference>
<dbReference type="InterPro" id="IPR056924">
    <property type="entry name" value="SH3_Tf2-1"/>
</dbReference>
<dbReference type="STRING" id="1051891.A0A0C3PS80"/>
<keyword evidence="20" id="KW-1185">Reference proteome</keyword>
<reference evidence="20" key="2">
    <citation type="submission" date="2015-01" db="EMBL/GenBank/DDBJ databases">
        <title>Evolutionary Origins and Diversification of the Mycorrhizal Mutualists.</title>
        <authorList>
            <consortium name="DOE Joint Genome Institute"/>
            <consortium name="Mycorrhizal Genomics Consortium"/>
            <person name="Kohler A."/>
            <person name="Kuo A."/>
            <person name="Nagy L.G."/>
            <person name="Floudas D."/>
            <person name="Copeland A."/>
            <person name="Barry K.W."/>
            <person name="Cichocki N."/>
            <person name="Veneault-Fourrey C."/>
            <person name="LaButti K."/>
            <person name="Lindquist E.A."/>
            <person name="Lipzen A."/>
            <person name="Lundell T."/>
            <person name="Morin E."/>
            <person name="Murat C."/>
            <person name="Riley R."/>
            <person name="Ohm R."/>
            <person name="Sun H."/>
            <person name="Tunlid A."/>
            <person name="Henrissat B."/>
            <person name="Grigoriev I.V."/>
            <person name="Hibbett D.S."/>
            <person name="Martin F."/>
        </authorList>
    </citation>
    <scope>NUCLEOTIDE SEQUENCE [LARGE SCALE GENOMIC DNA]</scope>
    <source>
        <strain evidence="20">MUT 4182</strain>
    </source>
</reference>
<dbReference type="GO" id="GO:0015074">
    <property type="term" value="P:DNA integration"/>
    <property type="evidence" value="ECO:0007669"/>
    <property type="project" value="UniProtKB-KW"/>
</dbReference>
<evidence type="ECO:0000256" key="4">
    <source>
        <dbReference type="ARBA" id="ARBA00022722"/>
    </source>
</evidence>
<protein>
    <recommendedName>
        <fullName evidence="21">Integrase catalytic domain-containing protein</fullName>
    </recommendedName>
</protein>
<dbReference type="PROSITE" id="PS50994">
    <property type="entry name" value="INTEGRASE"/>
    <property type="match status" value="1"/>
</dbReference>
<dbReference type="SUPFAM" id="SSF54160">
    <property type="entry name" value="Chromo domain-like"/>
    <property type="match status" value="1"/>
</dbReference>
<keyword evidence="7" id="KW-0255">Endonuclease</keyword>
<dbReference type="InterPro" id="IPR016197">
    <property type="entry name" value="Chromo-like_dom_sf"/>
</dbReference>
<dbReference type="EMBL" id="KN823369">
    <property type="protein sequence ID" value="KIO17550.1"/>
    <property type="molecule type" value="Genomic_DNA"/>
</dbReference>
<dbReference type="GO" id="GO:0005634">
    <property type="term" value="C:nucleus"/>
    <property type="evidence" value="ECO:0007669"/>
    <property type="project" value="UniProtKB-ARBA"/>
</dbReference>
<evidence type="ECO:0000256" key="9">
    <source>
        <dbReference type="ARBA" id="ARBA00022842"/>
    </source>
</evidence>
<dbReference type="GO" id="GO:0004519">
    <property type="term" value="F:endonuclease activity"/>
    <property type="evidence" value="ECO:0007669"/>
    <property type="project" value="UniProtKB-KW"/>
</dbReference>
<proteinExistence type="predicted"/>
<dbReference type="GO" id="GO:0046872">
    <property type="term" value="F:metal ion binding"/>
    <property type="evidence" value="ECO:0007669"/>
    <property type="project" value="UniProtKB-KW"/>
</dbReference>
<dbReference type="Pfam" id="PF17917">
    <property type="entry name" value="RT_RNaseH"/>
    <property type="match status" value="1"/>
</dbReference>
<accession>A0A0C3PS80</accession>
<dbReference type="Proteomes" id="UP000054248">
    <property type="component" value="Unassembled WGS sequence"/>
</dbReference>
<evidence type="ECO:0000256" key="5">
    <source>
        <dbReference type="ARBA" id="ARBA00022723"/>
    </source>
</evidence>
<dbReference type="CDD" id="cd09274">
    <property type="entry name" value="RNase_HI_RT_Ty3"/>
    <property type="match status" value="1"/>
</dbReference>
<keyword evidence="1" id="KW-0645">Protease</keyword>
<dbReference type="CDD" id="cd00024">
    <property type="entry name" value="CD_CSD"/>
    <property type="match status" value="1"/>
</dbReference>
<dbReference type="PANTHER" id="PTHR37984">
    <property type="entry name" value="PROTEIN CBG26694"/>
    <property type="match status" value="1"/>
</dbReference>
<dbReference type="InterPro" id="IPR001584">
    <property type="entry name" value="Integrase_cat-core"/>
</dbReference>
<dbReference type="Gene3D" id="2.40.50.40">
    <property type="match status" value="1"/>
</dbReference>
<dbReference type="InterPro" id="IPR023780">
    <property type="entry name" value="Chromo_domain"/>
</dbReference>
<dbReference type="GO" id="GO:0006310">
    <property type="term" value="P:DNA recombination"/>
    <property type="evidence" value="ECO:0007669"/>
    <property type="project" value="UniProtKB-KW"/>
</dbReference>
<evidence type="ECO:0000256" key="8">
    <source>
        <dbReference type="ARBA" id="ARBA00022801"/>
    </source>
</evidence>
<evidence type="ECO:0000256" key="11">
    <source>
        <dbReference type="ARBA" id="ARBA00022908"/>
    </source>
</evidence>
<dbReference type="GO" id="GO:0006338">
    <property type="term" value="P:chromatin remodeling"/>
    <property type="evidence" value="ECO:0007669"/>
    <property type="project" value="UniProtKB-ARBA"/>
</dbReference>
<keyword evidence="13" id="KW-0239">DNA-directed DNA polymerase</keyword>
<evidence type="ECO:0000313" key="19">
    <source>
        <dbReference type="EMBL" id="KIO17550.1"/>
    </source>
</evidence>
<evidence type="ECO:0000256" key="15">
    <source>
        <dbReference type="ARBA" id="ARBA00023172"/>
    </source>
</evidence>
<dbReference type="InterPro" id="IPR041373">
    <property type="entry name" value="RT_RNaseH"/>
</dbReference>
<dbReference type="Gene3D" id="3.30.420.10">
    <property type="entry name" value="Ribonuclease H-like superfamily/Ribonuclease H"/>
    <property type="match status" value="1"/>
</dbReference>
<organism evidence="19 20">
    <name type="scientific">Tulasnella calospora MUT 4182</name>
    <dbReference type="NCBI Taxonomy" id="1051891"/>
    <lineage>
        <taxon>Eukaryota</taxon>
        <taxon>Fungi</taxon>
        <taxon>Dikarya</taxon>
        <taxon>Basidiomycota</taxon>
        <taxon>Agaricomycotina</taxon>
        <taxon>Agaricomycetes</taxon>
        <taxon>Cantharellales</taxon>
        <taxon>Tulasnellaceae</taxon>
        <taxon>Tulasnella</taxon>
    </lineage>
</organism>
<keyword evidence="10" id="KW-0694">RNA-binding</keyword>
<dbReference type="SUPFAM" id="SSF53098">
    <property type="entry name" value="Ribonuclease H-like"/>
    <property type="match status" value="1"/>
</dbReference>
<dbReference type="GO" id="GO:0003964">
    <property type="term" value="F:RNA-directed DNA polymerase activity"/>
    <property type="evidence" value="ECO:0007669"/>
    <property type="project" value="UniProtKB-KW"/>
</dbReference>
<dbReference type="Pfam" id="PF24626">
    <property type="entry name" value="SH3_Tf2-1"/>
    <property type="match status" value="1"/>
</dbReference>
<dbReference type="GO" id="GO:0004190">
    <property type="term" value="F:aspartic-type endopeptidase activity"/>
    <property type="evidence" value="ECO:0007669"/>
    <property type="project" value="UniProtKB-KW"/>
</dbReference>
<dbReference type="SMART" id="SM00298">
    <property type="entry name" value="CHROMO"/>
    <property type="match status" value="1"/>
</dbReference>
<feature type="region of interest" description="Disordered" evidence="16">
    <location>
        <begin position="65"/>
        <end position="88"/>
    </location>
</feature>
<keyword evidence="6" id="KW-0064">Aspartyl protease</keyword>
<keyword evidence="14" id="KW-0238">DNA-binding</keyword>
<dbReference type="PANTHER" id="PTHR37984:SF5">
    <property type="entry name" value="PROTEIN NYNRIN-LIKE"/>
    <property type="match status" value="1"/>
</dbReference>
<dbReference type="Pfam" id="PF17921">
    <property type="entry name" value="Integrase_H2C2"/>
    <property type="match status" value="1"/>
</dbReference>
<evidence type="ECO:0000256" key="7">
    <source>
        <dbReference type="ARBA" id="ARBA00022759"/>
    </source>
</evidence>
<reference evidence="19 20" key="1">
    <citation type="submission" date="2014-04" db="EMBL/GenBank/DDBJ databases">
        <authorList>
            <consortium name="DOE Joint Genome Institute"/>
            <person name="Kuo A."/>
            <person name="Girlanda M."/>
            <person name="Perotto S."/>
            <person name="Kohler A."/>
            <person name="Nagy L.G."/>
            <person name="Floudas D."/>
            <person name="Copeland A."/>
            <person name="Barry K.W."/>
            <person name="Cichocki N."/>
            <person name="Veneault-Fourrey C."/>
            <person name="LaButti K."/>
            <person name="Lindquist E.A."/>
            <person name="Lipzen A."/>
            <person name="Lundell T."/>
            <person name="Morin E."/>
            <person name="Murat C."/>
            <person name="Sun H."/>
            <person name="Tunlid A."/>
            <person name="Henrissat B."/>
            <person name="Grigoriev I.V."/>
            <person name="Hibbett D.S."/>
            <person name="Martin F."/>
            <person name="Nordberg H.P."/>
            <person name="Cantor M.N."/>
            <person name="Hua S.X."/>
        </authorList>
    </citation>
    <scope>NUCLEOTIDE SEQUENCE [LARGE SCALE GENOMIC DNA]</scope>
    <source>
        <strain evidence="19 20">MUT 4182</strain>
    </source>
</reference>
<dbReference type="InterPro" id="IPR041588">
    <property type="entry name" value="Integrase_H2C2"/>
</dbReference>
<dbReference type="GO" id="GO:0003723">
    <property type="term" value="F:RNA binding"/>
    <property type="evidence" value="ECO:0007669"/>
    <property type="project" value="UniProtKB-KW"/>
</dbReference>
<dbReference type="InterPro" id="IPR050951">
    <property type="entry name" value="Retrovirus_Pol_polyprotein"/>
</dbReference>
<dbReference type="Gene3D" id="1.10.340.70">
    <property type="match status" value="1"/>
</dbReference>
<gene>
    <name evidence="19" type="ORF">M407DRAFT_84869</name>
</gene>
<keyword evidence="3" id="KW-0548">Nucleotidyltransferase</keyword>
<dbReference type="PROSITE" id="PS50013">
    <property type="entry name" value="CHROMO_2"/>
    <property type="match status" value="1"/>
</dbReference>
<dbReference type="GO" id="GO:0006508">
    <property type="term" value="P:proteolysis"/>
    <property type="evidence" value="ECO:0007669"/>
    <property type="project" value="UniProtKB-KW"/>
</dbReference>
<dbReference type="Pfam" id="PF00385">
    <property type="entry name" value="Chromo"/>
    <property type="match status" value="1"/>
</dbReference>
<keyword evidence="4" id="KW-0540">Nuclease</keyword>
<feature type="domain" description="Integrase catalytic" evidence="18">
    <location>
        <begin position="212"/>
        <end position="373"/>
    </location>
</feature>
<evidence type="ECO:0000256" key="6">
    <source>
        <dbReference type="ARBA" id="ARBA00022750"/>
    </source>
</evidence>
<keyword evidence="5" id="KW-0479">Metal-binding</keyword>
<evidence type="ECO:0000256" key="2">
    <source>
        <dbReference type="ARBA" id="ARBA00022679"/>
    </source>
</evidence>
<feature type="domain" description="Chromo" evidence="17">
    <location>
        <begin position="515"/>
        <end position="567"/>
    </location>
</feature>
<dbReference type="InterPro" id="IPR043502">
    <property type="entry name" value="DNA/RNA_pol_sf"/>
</dbReference>
<sequence>MLAIVRALKYWRHYLEGAKFPIRILTDHKNLEYFKKAQVLNHRQHRWLQELARFDFTIEYRPGTKSGKPDALSRRSDHRPEEGAEEPSLTLLPPSKIVEVNANDDEEVALASDQEVIQDEMKDYTLEQGILKYRNRIYVPNDEEIKRMLLQLYHDSVMAGHPGQAKTLDLVSRGYYWPSQKAYVNRYVDGCDTCQRNKPQHRSTGLLKPLPVPTGPWQDLSYDFITKLPKTRQGNDTILVVVDRLLKEGHFVATKELGLDAKKTADLFITNVWRLHGTPARIVSDRGPQFNAPFIKAFYKGLGINPIYSTAYHPQTDGQTERTNQNVEGFLRMYCSHRQDDWDELLPFAEFAYNNSIHSSIGTSPFMASRGYNPMFTNMPSAAQSSPEAEERLERIKFLQEEIQSAMTLAQERQKRFYNEHRDQEAELEENDRVWLESKNITTDRPSTKLAAKRLGPYHIKKKISSHAYELDLPSTMKIHPVFHISLLTRYEEDTIPGRIQPTPPPVIVDEEEEWEVEAILNSRYYRKKLQYLIKWKGFDDSHNSWQPEADVEHCQELVEEYHRRFP</sequence>
<dbReference type="InterPro" id="IPR012337">
    <property type="entry name" value="RNaseH-like_sf"/>
</dbReference>
<evidence type="ECO:0000256" key="16">
    <source>
        <dbReference type="SAM" id="MobiDB-lite"/>
    </source>
</evidence>
<evidence type="ECO:0000256" key="3">
    <source>
        <dbReference type="ARBA" id="ARBA00022695"/>
    </source>
</evidence>
<feature type="compositionally biased region" description="Basic and acidic residues" evidence="16">
    <location>
        <begin position="67"/>
        <end position="82"/>
    </location>
</feature>
<evidence type="ECO:0000313" key="20">
    <source>
        <dbReference type="Proteomes" id="UP000054248"/>
    </source>
</evidence>
<dbReference type="SUPFAM" id="SSF56672">
    <property type="entry name" value="DNA/RNA polymerases"/>
    <property type="match status" value="1"/>
</dbReference>
<evidence type="ECO:0000256" key="10">
    <source>
        <dbReference type="ARBA" id="ARBA00022884"/>
    </source>
</evidence>
<dbReference type="AlphaFoldDB" id="A0A0C3PS80"/>
<feature type="non-terminal residue" evidence="19">
    <location>
        <position position="567"/>
    </location>
</feature>
<evidence type="ECO:0000256" key="1">
    <source>
        <dbReference type="ARBA" id="ARBA00022670"/>
    </source>
</evidence>
<dbReference type="OrthoDB" id="3245145at2759"/>
<dbReference type="InterPro" id="IPR036397">
    <property type="entry name" value="RNaseH_sf"/>
</dbReference>
<keyword evidence="15" id="KW-0233">DNA recombination</keyword>
<keyword evidence="2" id="KW-0808">Transferase</keyword>
<evidence type="ECO:0000259" key="18">
    <source>
        <dbReference type="PROSITE" id="PS50994"/>
    </source>
</evidence>
<keyword evidence="11" id="KW-0229">DNA integration</keyword>
<evidence type="ECO:0000256" key="13">
    <source>
        <dbReference type="ARBA" id="ARBA00022932"/>
    </source>
</evidence>
<evidence type="ECO:0000256" key="14">
    <source>
        <dbReference type="ARBA" id="ARBA00023125"/>
    </source>
</evidence>
<dbReference type="HOGENOM" id="CLU_000384_6_12_1"/>
<keyword evidence="9" id="KW-0460">Magnesium</keyword>
<dbReference type="FunFam" id="3.30.420.10:FF:000032">
    <property type="entry name" value="Retrovirus-related Pol polyprotein from transposon 297-like Protein"/>
    <property type="match status" value="1"/>
</dbReference>
<name>A0A0C3PS80_9AGAM</name>
<evidence type="ECO:0000256" key="12">
    <source>
        <dbReference type="ARBA" id="ARBA00022918"/>
    </source>
</evidence>
<evidence type="ECO:0000259" key="17">
    <source>
        <dbReference type="PROSITE" id="PS50013"/>
    </source>
</evidence>
<keyword evidence="12" id="KW-0695">RNA-directed DNA polymerase</keyword>
<evidence type="ECO:0008006" key="21">
    <source>
        <dbReference type="Google" id="ProtNLM"/>
    </source>
</evidence>
<dbReference type="GO" id="GO:0003887">
    <property type="term" value="F:DNA-directed DNA polymerase activity"/>
    <property type="evidence" value="ECO:0007669"/>
    <property type="project" value="UniProtKB-KW"/>
</dbReference>
<keyword evidence="8" id="KW-0378">Hydrolase</keyword>
<dbReference type="InterPro" id="IPR000953">
    <property type="entry name" value="Chromo/chromo_shadow_dom"/>
</dbReference>